<proteinExistence type="predicted"/>
<dbReference type="Pfam" id="PF19319">
    <property type="entry name" value="DUF5919"/>
    <property type="match status" value="1"/>
</dbReference>
<evidence type="ECO:0000313" key="3">
    <source>
        <dbReference type="EMBL" id="GAA1164999.1"/>
    </source>
</evidence>
<reference evidence="4" key="1">
    <citation type="journal article" date="2019" name="Int. J. Syst. Evol. Microbiol.">
        <title>The Global Catalogue of Microorganisms (GCM) 10K type strain sequencing project: providing services to taxonomists for standard genome sequencing and annotation.</title>
        <authorList>
            <consortium name="The Broad Institute Genomics Platform"/>
            <consortium name="The Broad Institute Genome Sequencing Center for Infectious Disease"/>
            <person name="Wu L."/>
            <person name="Ma J."/>
        </authorList>
    </citation>
    <scope>NUCLEOTIDE SEQUENCE [LARGE SCALE GENOMIC DNA]</scope>
    <source>
        <strain evidence="4">JCM 11813</strain>
    </source>
</reference>
<dbReference type="RefSeq" id="WP_343911073.1">
    <property type="nucleotide sequence ID" value="NZ_BAAAJE010000033.1"/>
</dbReference>
<feature type="domain" description="DUF5919" evidence="2">
    <location>
        <begin position="94"/>
        <end position="233"/>
    </location>
</feature>
<feature type="transmembrane region" description="Helical" evidence="1">
    <location>
        <begin position="33"/>
        <end position="52"/>
    </location>
</feature>
<protein>
    <recommendedName>
        <fullName evidence="2">DUF5919 domain-containing protein</fullName>
    </recommendedName>
</protein>
<name>A0ABP4FBH2_9ACTN</name>
<evidence type="ECO:0000256" key="1">
    <source>
        <dbReference type="SAM" id="Phobius"/>
    </source>
</evidence>
<feature type="transmembrane region" description="Helical" evidence="1">
    <location>
        <begin position="7"/>
        <end position="27"/>
    </location>
</feature>
<evidence type="ECO:0000313" key="4">
    <source>
        <dbReference type="Proteomes" id="UP001499979"/>
    </source>
</evidence>
<comment type="caution">
    <text evidence="3">The sequence shown here is derived from an EMBL/GenBank/DDBJ whole genome shotgun (WGS) entry which is preliminary data.</text>
</comment>
<dbReference type="InterPro" id="IPR045697">
    <property type="entry name" value="DUF5919"/>
</dbReference>
<gene>
    <name evidence="3" type="ORF">GCM10009606_48170</name>
</gene>
<keyword evidence="4" id="KW-1185">Reference proteome</keyword>
<dbReference type="Proteomes" id="UP001499979">
    <property type="component" value="Unassembled WGS sequence"/>
</dbReference>
<keyword evidence="1" id="KW-0472">Membrane</keyword>
<sequence length="234" mass="26241">MSRRDFYINLLLNLLASILFAVIVLALGKLNVIDAVFLGCGFVAGIILAYIVRGAFRTSTPGELETGITEIYAAPNEGVELMFSGAEHSIDFWGVSANRTGRSVASRDAMLRVGRNGGQIRFLLLNPDSPHLARRAADEGEDPEPWRTEIRGTVTRLKAHAHQHGYSLEVRYFDAYPVWRMVTIDRDRMTLNWFLPGRPGHHSPTIMLSGKPDLGVFKAFKREFEERWNEADPA</sequence>
<keyword evidence="1" id="KW-0812">Transmembrane</keyword>
<keyword evidence="1" id="KW-1133">Transmembrane helix</keyword>
<evidence type="ECO:0000259" key="2">
    <source>
        <dbReference type="Pfam" id="PF19319"/>
    </source>
</evidence>
<organism evidence="3 4">
    <name type="scientific">Nocardioides aquiterrae</name>
    <dbReference type="NCBI Taxonomy" id="203799"/>
    <lineage>
        <taxon>Bacteria</taxon>
        <taxon>Bacillati</taxon>
        <taxon>Actinomycetota</taxon>
        <taxon>Actinomycetes</taxon>
        <taxon>Propionibacteriales</taxon>
        <taxon>Nocardioidaceae</taxon>
        <taxon>Nocardioides</taxon>
    </lineage>
</organism>
<accession>A0ABP4FBH2</accession>
<dbReference type="EMBL" id="BAAAJE010000033">
    <property type="protein sequence ID" value="GAA1164999.1"/>
    <property type="molecule type" value="Genomic_DNA"/>
</dbReference>